<feature type="transmembrane region" description="Helical" evidence="1">
    <location>
        <begin position="104"/>
        <end position="126"/>
    </location>
</feature>
<feature type="transmembrane region" description="Helical" evidence="1">
    <location>
        <begin position="187"/>
        <end position="215"/>
    </location>
</feature>
<keyword evidence="1" id="KW-0472">Membrane</keyword>
<protein>
    <submittedName>
        <fullName evidence="2">Uncharacterized protein</fullName>
    </submittedName>
</protein>
<organism evidence="2 3">
    <name type="scientific">Mycena venus</name>
    <dbReference type="NCBI Taxonomy" id="2733690"/>
    <lineage>
        <taxon>Eukaryota</taxon>
        <taxon>Fungi</taxon>
        <taxon>Dikarya</taxon>
        <taxon>Basidiomycota</taxon>
        <taxon>Agaricomycotina</taxon>
        <taxon>Agaricomycetes</taxon>
        <taxon>Agaricomycetidae</taxon>
        <taxon>Agaricales</taxon>
        <taxon>Marasmiineae</taxon>
        <taxon>Mycenaceae</taxon>
        <taxon>Mycena</taxon>
    </lineage>
</organism>
<feature type="transmembrane region" description="Helical" evidence="1">
    <location>
        <begin position="147"/>
        <end position="167"/>
    </location>
</feature>
<accession>A0A8H6Y2V8</accession>
<sequence length="325" mass="35300">MASSSVMSLNGPSTPTNVPVNIVHGTEGELVLFLILNMWPSHFGLPILLAIILLSKRVHRHPTFVNLCVGFIIIGVSSSVLLYAGKTHGPEPSKILCLFQASMLYGVPAFASLLSLMLVLQMFLVVRASVQKQTSQGPQTFRLWAMLATPYIALLISIIATASVGAANPDSVSRNRRYFYCSVHSDLLTGSITIFAAVFLFATIVFEIWTLVILYNNWMVVKQPGGKPRVAVELSLPIRVMAFGLYVTVAMSLSLLSIRAPESPVPDLVIACAATVVILIFGTQPDIYRALLFWRKQPASPFNQTGSTAASAKGFTRFVDSKGEP</sequence>
<dbReference type="AlphaFoldDB" id="A0A8H6Y2V8"/>
<feature type="transmembrane region" description="Helical" evidence="1">
    <location>
        <begin position="236"/>
        <end position="256"/>
    </location>
</feature>
<keyword evidence="1" id="KW-0812">Transmembrane</keyword>
<keyword evidence="3" id="KW-1185">Reference proteome</keyword>
<reference evidence="2" key="1">
    <citation type="submission" date="2020-05" db="EMBL/GenBank/DDBJ databases">
        <title>Mycena genomes resolve the evolution of fungal bioluminescence.</title>
        <authorList>
            <person name="Tsai I.J."/>
        </authorList>
    </citation>
    <scope>NUCLEOTIDE SEQUENCE</scope>
    <source>
        <strain evidence="2">CCC161011</strain>
    </source>
</reference>
<feature type="transmembrane region" description="Helical" evidence="1">
    <location>
        <begin position="64"/>
        <end position="84"/>
    </location>
</feature>
<feature type="transmembrane region" description="Helical" evidence="1">
    <location>
        <begin position="30"/>
        <end position="52"/>
    </location>
</feature>
<evidence type="ECO:0000313" key="3">
    <source>
        <dbReference type="Proteomes" id="UP000620124"/>
    </source>
</evidence>
<dbReference type="EMBL" id="JACAZI010000009">
    <property type="protein sequence ID" value="KAF7353085.1"/>
    <property type="molecule type" value="Genomic_DNA"/>
</dbReference>
<name>A0A8H6Y2V8_9AGAR</name>
<gene>
    <name evidence="2" type="ORF">MVEN_01276500</name>
</gene>
<comment type="caution">
    <text evidence="2">The sequence shown here is derived from an EMBL/GenBank/DDBJ whole genome shotgun (WGS) entry which is preliminary data.</text>
</comment>
<proteinExistence type="predicted"/>
<evidence type="ECO:0000256" key="1">
    <source>
        <dbReference type="SAM" id="Phobius"/>
    </source>
</evidence>
<dbReference type="OrthoDB" id="3222065at2759"/>
<evidence type="ECO:0000313" key="2">
    <source>
        <dbReference type="EMBL" id="KAF7353085.1"/>
    </source>
</evidence>
<keyword evidence="1" id="KW-1133">Transmembrane helix</keyword>
<dbReference type="Proteomes" id="UP000620124">
    <property type="component" value="Unassembled WGS sequence"/>
</dbReference>
<feature type="transmembrane region" description="Helical" evidence="1">
    <location>
        <begin position="268"/>
        <end position="288"/>
    </location>
</feature>